<dbReference type="GeneID" id="16993728"/>
<dbReference type="GO" id="GO:0048038">
    <property type="term" value="F:quinone binding"/>
    <property type="evidence" value="ECO:0007669"/>
    <property type="project" value="InterPro"/>
</dbReference>
<protein>
    <recommendedName>
        <fullName evidence="13">Amine oxidase</fullName>
        <ecNumber evidence="13">1.4.3.-</ecNumber>
    </recommendedName>
</protein>
<evidence type="ECO:0000256" key="7">
    <source>
        <dbReference type="ARBA" id="ARBA00022772"/>
    </source>
</evidence>
<organism evidence="17 18">
    <name type="scientific">Cyanidioschyzon merolae (strain NIES-3377 / 10D)</name>
    <name type="common">Unicellular red alga</name>
    <dbReference type="NCBI Taxonomy" id="280699"/>
    <lineage>
        <taxon>Eukaryota</taxon>
        <taxon>Rhodophyta</taxon>
        <taxon>Bangiophyceae</taxon>
        <taxon>Cyanidiales</taxon>
        <taxon>Cyanidiaceae</taxon>
        <taxon>Cyanidioschyzon</taxon>
    </lineage>
</organism>
<dbReference type="Gene3D" id="3.10.450.40">
    <property type="match status" value="2"/>
</dbReference>
<dbReference type="Pfam" id="PF01179">
    <property type="entry name" value="Cu_amine_oxid"/>
    <property type="match status" value="1"/>
</dbReference>
<keyword evidence="8 13" id="KW-0560">Oxidoreductase</keyword>
<evidence type="ECO:0000256" key="12">
    <source>
        <dbReference type="PIRSR" id="PIRSR600269-51"/>
    </source>
</evidence>
<dbReference type="GO" id="GO:0009308">
    <property type="term" value="P:amine metabolic process"/>
    <property type="evidence" value="ECO:0007669"/>
    <property type="project" value="UniProtKB-UniRule"/>
</dbReference>
<dbReference type="OrthoDB" id="5379943at2759"/>
<feature type="active site" description="Proton acceptor" evidence="11">
    <location>
        <position position="291"/>
    </location>
</feature>
<dbReference type="InterPro" id="IPR036460">
    <property type="entry name" value="Cu_amine_oxidase_C_sf"/>
</dbReference>
<keyword evidence="18" id="KW-1185">Reference proteome</keyword>
<dbReference type="AlphaFoldDB" id="M1VBX5"/>
<comment type="cofactor">
    <cofactor evidence="1">
        <name>Cu cation</name>
        <dbReference type="ChEBI" id="CHEBI:23378"/>
    </cofactor>
</comment>
<dbReference type="OMA" id="QDGNIEC"/>
<evidence type="ECO:0000256" key="10">
    <source>
        <dbReference type="ARBA" id="ARBA00023211"/>
    </source>
</evidence>
<name>M1VBX5_CYAM1</name>
<comment type="subunit">
    <text evidence="5">Homodimer.</text>
</comment>
<dbReference type="KEGG" id="cme:CYME_CMI002C"/>
<dbReference type="RefSeq" id="XP_005536208.1">
    <property type="nucleotide sequence ID" value="XM_005536151.1"/>
</dbReference>
<feature type="domain" description="Copper amine oxidase N2-terminal" evidence="15">
    <location>
        <begin position="9"/>
        <end position="87"/>
    </location>
</feature>
<dbReference type="GO" id="GO:0008131">
    <property type="term" value="F:primary methylamine oxidase activity"/>
    <property type="evidence" value="ECO:0007669"/>
    <property type="project" value="InterPro"/>
</dbReference>
<comment type="cofactor">
    <cofactor evidence="3">
        <name>Zn(2+)</name>
        <dbReference type="ChEBI" id="CHEBI:29105"/>
    </cofactor>
</comment>
<dbReference type="GO" id="GO:0005507">
    <property type="term" value="F:copper ion binding"/>
    <property type="evidence" value="ECO:0007669"/>
    <property type="project" value="InterPro"/>
</dbReference>
<dbReference type="PROSITE" id="PS01164">
    <property type="entry name" value="COPPER_AMINE_OXID_1"/>
    <property type="match status" value="1"/>
</dbReference>
<dbReference type="eggNOG" id="KOG1186">
    <property type="taxonomic scope" value="Eukaryota"/>
</dbReference>
<comment type="similarity">
    <text evidence="4 13">Belongs to the copper/topaquinone oxidase family.</text>
</comment>
<evidence type="ECO:0000256" key="6">
    <source>
        <dbReference type="ARBA" id="ARBA00022723"/>
    </source>
</evidence>
<dbReference type="Proteomes" id="UP000007014">
    <property type="component" value="Chromosome 9"/>
</dbReference>
<proteinExistence type="inferred from homology"/>
<evidence type="ECO:0000256" key="4">
    <source>
        <dbReference type="ARBA" id="ARBA00007983"/>
    </source>
</evidence>
<sequence length="633" mass="71797">MRQDISIMHPLTPLTPAEILRAASIGRQGAPFPEEPLFERIQLHEPPKELWVAGKPTEREAEVFIFRRSSIGVWKLIVSLSQEIVIAKKYYPNARPMLQLEQFTAIEGAVRACPEFQAACRKHGIEDMSLVCIDPWSAGAFGSVEEKDHHLALAFCWVRNHADDNLYAHPIEGLYAMVDVLANKVLKVYDLQNIPVPRTECNYEPNLRTDIRKPLKPLRIVQDQGPSFVLNDHSIAWDQWSLLIGFNAREGITLHDIRFAGRPVARRLSLVEMVVPYGTPVEPHFRKNVFDIGEYGIGKLANSLRMNCDCTGCVVYLDAHVATMHGEPLTIPNAICIHEEDAGLLWKHWDFRTDRAETRRGRRLVISSISTVCNYEYASYWYFRPDGAIEYEMRATGVINTVACEPGRPSRYGTEVMPGVEGHIHQHYFCVRMDLSVDRDRNSVVECNTRAEDAAANPYGNAYYVTETPLRTELEACRCANPASHRYWKVLNPNKKNRVNMPVAYKLEPAHPLTPFLDPDSPSGQRSGFIRRHLWVTAYDPEERFPAGEFVNLSDGQDGILRFVSQNRCIEDTDLVLWHVFGIHHLPRPEDFPVQPAMSTGFMLQPYGFFDENPAITLPRSSDASQSGCRACG</sequence>
<evidence type="ECO:0000313" key="18">
    <source>
        <dbReference type="Proteomes" id="UP000007014"/>
    </source>
</evidence>
<gene>
    <name evidence="17" type="ORF">CYME_CMI002C</name>
</gene>
<evidence type="ECO:0000256" key="2">
    <source>
        <dbReference type="ARBA" id="ARBA00001936"/>
    </source>
</evidence>
<evidence type="ECO:0000256" key="9">
    <source>
        <dbReference type="ARBA" id="ARBA00023008"/>
    </source>
</evidence>
<evidence type="ECO:0000259" key="16">
    <source>
        <dbReference type="Pfam" id="PF02728"/>
    </source>
</evidence>
<reference evidence="17 18" key="2">
    <citation type="journal article" date="2007" name="BMC Biol.">
        <title>A 100%-complete sequence reveals unusually simple genomic features in the hot-spring red alga Cyanidioschyzon merolae.</title>
        <authorList>
            <person name="Nozaki H."/>
            <person name="Takano H."/>
            <person name="Misumi O."/>
            <person name="Terasawa K."/>
            <person name="Matsuzaki M."/>
            <person name="Maruyama S."/>
            <person name="Nishida K."/>
            <person name="Yagisawa F."/>
            <person name="Yoshida Y."/>
            <person name="Fujiwara T."/>
            <person name="Takio S."/>
            <person name="Tamura K."/>
            <person name="Chung S.J."/>
            <person name="Nakamura S."/>
            <person name="Kuroiwa H."/>
            <person name="Tanaka K."/>
            <person name="Sato N."/>
            <person name="Kuroiwa T."/>
        </authorList>
    </citation>
    <scope>NUCLEOTIDE SEQUENCE [LARGE SCALE GENOMIC DNA]</scope>
    <source>
        <strain evidence="17 18">10D</strain>
    </source>
</reference>
<dbReference type="Pfam" id="PF02728">
    <property type="entry name" value="Cu_amine_oxidN3"/>
    <property type="match status" value="1"/>
</dbReference>
<dbReference type="HOGENOM" id="CLU_011500_3_2_1"/>
<comment type="cofactor">
    <cofactor evidence="2">
        <name>Mn(2+)</name>
        <dbReference type="ChEBI" id="CHEBI:29035"/>
    </cofactor>
</comment>
<dbReference type="EMBL" id="AP006491">
    <property type="protein sequence ID" value="BAM79922.1"/>
    <property type="molecule type" value="Genomic_DNA"/>
</dbReference>
<reference evidence="17 18" key="1">
    <citation type="journal article" date="2004" name="Nature">
        <title>Genome sequence of the ultrasmall unicellular red alga Cyanidioschyzon merolae 10D.</title>
        <authorList>
            <person name="Matsuzaki M."/>
            <person name="Misumi O."/>
            <person name="Shin-i T."/>
            <person name="Maruyama S."/>
            <person name="Takahara M."/>
            <person name="Miyagishima S."/>
            <person name="Mori T."/>
            <person name="Nishida K."/>
            <person name="Yagisawa F."/>
            <person name="Nishida K."/>
            <person name="Yoshida Y."/>
            <person name="Nishimura Y."/>
            <person name="Nakao S."/>
            <person name="Kobayashi T."/>
            <person name="Momoyama Y."/>
            <person name="Higashiyama T."/>
            <person name="Minoda A."/>
            <person name="Sano M."/>
            <person name="Nomoto H."/>
            <person name="Oishi K."/>
            <person name="Hayashi H."/>
            <person name="Ohta F."/>
            <person name="Nishizaka S."/>
            <person name="Haga S."/>
            <person name="Miura S."/>
            <person name="Morishita T."/>
            <person name="Kabeya Y."/>
            <person name="Terasawa K."/>
            <person name="Suzuki Y."/>
            <person name="Ishii Y."/>
            <person name="Asakawa S."/>
            <person name="Takano H."/>
            <person name="Ohta N."/>
            <person name="Kuroiwa H."/>
            <person name="Tanaka K."/>
            <person name="Shimizu N."/>
            <person name="Sugano S."/>
            <person name="Sato N."/>
            <person name="Nozaki H."/>
            <person name="Ogasawara N."/>
            <person name="Kohara Y."/>
            <person name="Kuroiwa T."/>
        </authorList>
    </citation>
    <scope>NUCLEOTIDE SEQUENCE [LARGE SCALE GENOMIC DNA]</scope>
    <source>
        <strain evidence="17 18">10D</strain>
    </source>
</reference>
<dbReference type="InterPro" id="IPR015798">
    <property type="entry name" value="Cu_amine_oxidase_C"/>
</dbReference>
<dbReference type="Pfam" id="PF02727">
    <property type="entry name" value="Cu_amine_oxidN2"/>
    <property type="match status" value="1"/>
</dbReference>
<dbReference type="NCBIfam" id="NF008559">
    <property type="entry name" value="PRK11504.1"/>
    <property type="match status" value="1"/>
</dbReference>
<dbReference type="EC" id="1.4.3.-" evidence="13"/>
<evidence type="ECO:0000256" key="11">
    <source>
        <dbReference type="PIRSR" id="PIRSR600269-50"/>
    </source>
</evidence>
<dbReference type="InterPro" id="IPR015800">
    <property type="entry name" value="Cu_amine_oxidase_N2"/>
</dbReference>
<evidence type="ECO:0000256" key="13">
    <source>
        <dbReference type="RuleBase" id="RU000672"/>
    </source>
</evidence>
<evidence type="ECO:0000256" key="8">
    <source>
        <dbReference type="ARBA" id="ARBA00023002"/>
    </source>
</evidence>
<feature type="active site" description="Schiff-base intermediate with substrate; via topaquinone" evidence="11">
    <location>
        <position position="375"/>
    </location>
</feature>
<dbReference type="InterPro" id="IPR049948">
    <property type="entry name" value="Cu_Am_ox_TPQ-bd"/>
</dbReference>
<comment type="cofactor">
    <cofactor evidence="13">
        <name>Cu cation</name>
        <dbReference type="ChEBI" id="CHEBI:23378"/>
    </cofactor>
    <text evidence="13">Contains 1 topaquinone per subunit.</text>
</comment>
<dbReference type="SUPFAM" id="SSF49998">
    <property type="entry name" value="Amine oxidase catalytic domain"/>
    <property type="match status" value="1"/>
</dbReference>
<dbReference type="InterPro" id="IPR016182">
    <property type="entry name" value="Cu_amine_oxidase_N-reg"/>
</dbReference>
<dbReference type="InterPro" id="IPR015802">
    <property type="entry name" value="Cu_amine_oxidase_N3"/>
</dbReference>
<feature type="modified residue" description="2',4',5'-topaquinone" evidence="12">
    <location>
        <position position="375"/>
    </location>
</feature>
<comment type="PTM">
    <text evidence="12 13">Topaquinone (TPQ) is generated by copper-dependent autoxidation of a specific tyrosyl residue.</text>
</comment>
<dbReference type="Gene3D" id="2.70.98.20">
    <property type="entry name" value="Copper amine oxidase, catalytic domain"/>
    <property type="match status" value="1"/>
</dbReference>
<evidence type="ECO:0000256" key="3">
    <source>
        <dbReference type="ARBA" id="ARBA00001947"/>
    </source>
</evidence>
<feature type="domain" description="Copper amine oxidase catalytic" evidence="14">
    <location>
        <begin position="219"/>
        <end position="616"/>
    </location>
</feature>
<dbReference type="PANTHER" id="PTHR10638:SF86">
    <property type="entry name" value="COPPER AMINE OXIDASE 1-RELATED"/>
    <property type="match status" value="1"/>
</dbReference>
<accession>M1VBX5</accession>
<evidence type="ECO:0000259" key="15">
    <source>
        <dbReference type="Pfam" id="PF02727"/>
    </source>
</evidence>
<dbReference type="SUPFAM" id="SSF54416">
    <property type="entry name" value="Amine oxidase N-terminal region"/>
    <property type="match status" value="2"/>
</dbReference>
<dbReference type="PANTHER" id="PTHR10638">
    <property type="entry name" value="COPPER AMINE OXIDASE"/>
    <property type="match status" value="1"/>
</dbReference>
<feature type="domain" description="Copper amine oxidase N3-terminal" evidence="16">
    <location>
        <begin position="96"/>
        <end position="196"/>
    </location>
</feature>
<keyword evidence="10" id="KW-0464">Manganese</keyword>
<dbReference type="STRING" id="280699.M1VBX5"/>
<evidence type="ECO:0000259" key="14">
    <source>
        <dbReference type="Pfam" id="PF01179"/>
    </source>
</evidence>
<evidence type="ECO:0000256" key="5">
    <source>
        <dbReference type="ARBA" id="ARBA00011738"/>
    </source>
</evidence>
<keyword evidence="7 11" id="KW-0801">TPQ</keyword>
<evidence type="ECO:0000313" key="17">
    <source>
        <dbReference type="EMBL" id="BAM79922.1"/>
    </source>
</evidence>
<dbReference type="Gramene" id="CMI002CT">
    <property type="protein sequence ID" value="CMI002CT"/>
    <property type="gene ID" value="CMI002C"/>
</dbReference>
<keyword evidence="6 13" id="KW-0479">Metal-binding</keyword>
<keyword evidence="9 13" id="KW-0186">Copper</keyword>
<evidence type="ECO:0000256" key="1">
    <source>
        <dbReference type="ARBA" id="ARBA00001935"/>
    </source>
</evidence>
<dbReference type="InterPro" id="IPR000269">
    <property type="entry name" value="Cu_amine_oxidase"/>
</dbReference>